<dbReference type="Gene3D" id="3.90.105.10">
    <property type="entry name" value="Molybdopterin biosynthesis moea protein, domain 2"/>
    <property type="match status" value="1"/>
</dbReference>
<organism evidence="4">
    <name type="scientific">marine metagenome</name>
    <dbReference type="NCBI Taxonomy" id="408172"/>
    <lineage>
        <taxon>unclassified sequences</taxon>
        <taxon>metagenomes</taxon>
        <taxon>ecological metagenomes</taxon>
    </lineage>
</organism>
<keyword evidence="2" id="KW-0501">Molybdenum cofactor biosynthesis</keyword>
<dbReference type="InterPro" id="IPR001453">
    <property type="entry name" value="MoaB/Mog_dom"/>
</dbReference>
<dbReference type="InterPro" id="IPR036135">
    <property type="entry name" value="MoeA_linker/N_sf"/>
</dbReference>
<sequence>MISYRESIRLIDKISLKLPNETVSTVKAINRVCAEDVLSPIKNPPHNNTAFDGFAVLSKETKGLTKKNKKKFKILKTITAGEDPKINNYEKNSVVEIMTGALVPDFYDSILPVEKAKYFPSKEKATHIIIDEKVNKSSYIRFAGEDYNIKDVVVKKGELIQPKHLMAFTTLGIKEITVKKNPKIIFFGTGNEITDYKEENVPAWKVRNSNNYYLEAFAKSLNLEIIDGGTIKDDEPEKLRQSLKDFINSDINLFVTSGAISAGKYDFIPKLVEDCGFKKYFKGVSIKPGKPMMLSTFKDKLFFGLPGNPISCAAGFRFFIYPLLRNILGMPKEKTSKGKLVNTYSKNKNFTHFSRCFMKTNKQGQCEIRVLQGQQSHRIRSFTQSNCWAIFSQGKEKFKKGDLTDFLTLI</sequence>
<dbReference type="Gene3D" id="2.170.190.11">
    <property type="entry name" value="Molybdopterin biosynthesis moea protein, domain 3"/>
    <property type="match status" value="1"/>
</dbReference>
<name>A0A381XRD4_9ZZZZ</name>
<dbReference type="Pfam" id="PF03453">
    <property type="entry name" value="MoeA_N"/>
    <property type="match status" value="1"/>
</dbReference>
<dbReference type="Pfam" id="PF00994">
    <property type="entry name" value="MoCF_biosynth"/>
    <property type="match status" value="1"/>
</dbReference>
<dbReference type="InterPro" id="IPR005111">
    <property type="entry name" value="MoeA_C_domain_IV"/>
</dbReference>
<dbReference type="UniPathway" id="UPA00344"/>
<dbReference type="SUPFAM" id="SSF63867">
    <property type="entry name" value="MoeA C-terminal domain-like"/>
    <property type="match status" value="1"/>
</dbReference>
<reference evidence="4" key="1">
    <citation type="submission" date="2018-05" db="EMBL/GenBank/DDBJ databases">
        <authorList>
            <person name="Lanie J.A."/>
            <person name="Ng W.-L."/>
            <person name="Kazmierczak K.M."/>
            <person name="Andrzejewski T.M."/>
            <person name="Davidsen T.M."/>
            <person name="Wayne K.J."/>
            <person name="Tettelin H."/>
            <person name="Glass J.I."/>
            <person name="Rusch D."/>
            <person name="Podicherti R."/>
            <person name="Tsui H.-C.T."/>
            <person name="Winkler M.E."/>
        </authorList>
    </citation>
    <scope>NUCLEOTIDE SEQUENCE</scope>
</reference>
<evidence type="ECO:0000256" key="1">
    <source>
        <dbReference type="ARBA" id="ARBA00005046"/>
    </source>
</evidence>
<dbReference type="InterPro" id="IPR036688">
    <property type="entry name" value="MoeA_C_domain_IV_sf"/>
</dbReference>
<dbReference type="GO" id="GO:0061599">
    <property type="term" value="F:molybdopterin molybdotransferase activity"/>
    <property type="evidence" value="ECO:0007669"/>
    <property type="project" value="TreeGrafter"/>
</dbReference>
<accession>A0A381XRD4</accession>
<dbReference type="PANTHER" id="PTHR10192">
    <property type="entry name" value="MOLYBDOPTERIN BIOSYNTHESIS PROTEIN"/>
    <property type="match status" value="1"/>
</dbReference>
<dbReference type="SMART" id="SM00852">
    <property type="entry name" value="MoCF_biosynth"/>
    <property type="match status" value="1"/>
</dbReference>
<dbReference type="EMBL" id="UINC01015955">
    <property type="protein sequence ID" value="SVA66803.1"/>
    <property type="molecule type" value="Genomic_DNA"/>
</dbReference>
<evidence type="ECO:0000259" key="3">
    <source>
        <dbReference type="SMART" id="SM00852"/>
    </source>
</evidence>
<evidence type="ECO:0000313" key="4">
    <source>
        <dbReference type="EMBL" id="SVA66803.1"/>
    </source>
</evidence>
<dbReference type="InterPro" id="IPR036425">
    <property type="entry name" value="MoaB/Mog-like_dom_sf"/>
</dbReference>
<protein>
    <recommendedName>
        <fullName evidence="3">MoaB/Mog domain-containing protein</fullName>
    </recommendedName>
</protein>
<dbReference type="SUPFAM" id="SSF63882">
    <property type="entry name" value="MoeA N-terminal region -like"/>
    <property type="match status" value="1"/>
</dbReference>
<dbReference type="InterPro" id="IPR005110">
    <property type="entry name" value="MoeA_linker/N"/>
</dbReference>
<dbReference type="CDD" id="cd00887">
    <property type="entry name" value="MoeA"/>
    <property type="match status" value="1"/>
</dbReference>
<dbReference type="SUPFAM" id="SSF53218">
    <property type="entry name" value="Molybdenum cofactor biosynthesis proteins"/>
    <property type="match status" value="1"/>
</dbReference>
<dbReference type="Gene3D" id="2.40.340.10">
    <property type="entry name" value="MoeA, C-terminal, domain IV"/>
    <property type="match status" value="1"/>
</dbReference>
<dbReference type="Gene3D" id="3.40.980.10">
    <property type="entry name" value="MoaB/Mog-like domain"/>
    <property type="match status" value="1"/>
</dbReference>
<feature type="domain" description="MoaB/Mog" evidence="3">
    <location>
        <begin position="185"/>
        <end position="326"/>
    </location>
</feature>
<dbReference type="InterPro" id="IPR038987">
    <property type="entry name" value="MoeA-like"/>
</dbReference>
<dbReference type="GO" id="GO:0006777">
    <property type="term" value="P:Mo-molybdopterin cofactor biosynthetic process"/>
    <property type="evidence" value="ECO:0007669"/>
    <property type="project" value="UniProtKB-KW"/>
</dbReference>
<dbReference type="GO" id="GO:0005829">
    <property type="term" value="C:cytosol"/>
    <property type="evidence" value="ECO:0007669"/>
    <property type="project" value="TreeGrafter"/>
</dbReference>
<proteinExistence type="predicted"/>
<dbReference type="Pfam" id="PF03454">
    <property type="entry name" value="MoeA_C"/>
    <property type="match status" value="1"/>
</dbReference>
<dbReference type="AlphaFoldDB" id="A0A381XRD4"/>
<evidence type="ECO:0000256" key="2">
    <source>
        <dbReference type="ARBA" id="ARBA00023150"/>
    </source>
</evidence>
<comment type="pathway">
    <text evidence="1">Cofactor biosynthesis; molybdopterin biosynthesis.</text>
</comment>
<gene>
    <name evidence="4" type="ORF">METZ01_LOCUS119657</name>
</gene>
<dbReference type="PANTHER" id="PTHR10192:SF30">
    <property type="entry name" value="MOLYBDOPTERIN ADENYLYLTRANSFERASE"/>
    <property type="match status" value="1"/>
</dbReference>